<evidence type="ECO:0000313" key="2">
    <source>
        <dbReference type="Proteomes" id="UP001470230"/>
    </source>
</evidence>
<keyword evidence="2" id="KW-1185">Reference proteome</keyword>
<protein>
    <submittedName>
        <fullName evidence="1">Uncharacterized protein</fullName>
    </submittedName>
</protein>
<reference evidence="1 2" key="1">
    <citation type="submission" date="2024-04" db="EMBL/GenBank/DDBJ databases">
        <title>Tritrichomonas musculus Genome.</title>
        <authorList>
            <person name="Alves-Ferreira E."/>
            <person name="Grigg M."/>
            <person name="Lorenzi H."/>
            <person name="Galac M."/>
        </authorList>
    </citation>
    <scope>NUCLEOTIDE SEQUENCE [LARGE SCALE GENOMIC DNA]</scope>
    <source>
        <strain evidence="1 2">EAF2021</strain>
    </source>
</reference>
<name>A0ABR2JFJ7_9EUKA</name>
<sequence length="234" mass="27911">MESLSTFKSQIIENYENKNYTSFTPHSVNVTTELINEIFKEQNCTVLKTPKKPNEESNITFYRNDKPECVLVAHLNEFCVNPKSNYPKSKSKLYNSIDTEVKQPIKSTIDKENVLRESMKAEGCELISSYTNYKTPVYYLFEGMEYKTTPSRWNSGHRAHKCKCIRYTQNYIKQLFENEGCELISEYKNQKSKLKYKFNDQIYEVIFNDWKFFNKRPHLSKKHTFFYGKYRTNE</sequence>
<evidence type="ECO:0000313" key="1">
    <source>
        <dbReference type="EMBL" id="KAK8876555.1"/>
    </source>
</evidence>
<dbReference type="Proteomes" id="UP001470230">
    <property type="component" value="Unassembled WGS sequence"/>
</dbReference>
<comment type="caution">
    <text evidence="1">The sequence shown here is derived from an EMBL/GenBank/DDBJ whole genome shotgun (WGS) entry which is preliminary data.</text>
</comment>
<accession>A0ABR2JFJ7</accession>
<proteinExistence type="predicted"/>
<gene>
    <name evidence="1" type="ORF">M9Y10_006772</name>
</gene>
<organism evidence="1 2">
    <name type="scientific">Tritrichomonas musculus</name>
    <dbReference type="NCBI Taxonomy" id="1915356"/>
    <lineage>
        <taxon>Eukaryota</taxon>
        <taxon>Metamonada</taxon>
        <taxon>Parabasalia</taxon>
        <taxon>Tritrichomonadida</taxon>
        <taxon>Tritrichomonadidae</taxon>
        <taxon>Tritrichomonas</taxon>
    </lineage>
</organism>
<dbReference type="EMBL" id="JAPFFF010000012">
    <property type="protein sequence ID" value="KAK8876555.1"/>
    <property type="molecule type" value="Genomic_DNA"/>
</dbReference>